<dbReference type="InterPro" id="IPR036890">
    <property type="entry name" value="HATPase_C_sf"/>
</dbReference>
<keyword evidence="11" id="KW-1185">Reference proteome</keyword>
<dbReference type="CDD" id="cd00075">
    <property type="entry name" value="HATPase"/>
    <property type="match status" value="1"/>
</dbReference>
<keyword evidence="7" id="KW-0067">ATP-binding</keyword>
<evidence type="ECO:0000256" key="6">
    <source>
        <dbReference type="ARBA" id="ARBA00022777"/>
    </source>
</evidence>
<dbReference type="Proteomes" id="UP000683429">
    <property type="component" value="Chromosome"/>
</dbReference>
<evidence type="ECO:0000256" key="8">
    <source>
        <dbReference type="ARBA" id="ARBA00023012"/>
    </source>
</evidence>
<evidence type="ECO:0000313" key="11">
    <source>
        <dbReference type="Proteomes" id="UP000683429"/>
    </source>
</evidence>
<protein>
    <recommendedName>
        <fullName evidence="3">histidine kinase</fullName>
        <ecNumber evidence="3">2.7.13.3</ecNumber>
    </recommendedName>
</protein>
<reference evidence="10 11" key="1">
    <citation type="submission" date="2021-06" db="EMBL/GenBank/DDBJ databases">
        <title>Whole genome sequence of Paenibacillus sophorae DSM23020 for comparative genomics.</title>
        <authorList>
            <person name="Kim M.-J."/>
            <person name="Lee G."/>
            <person name="Shin J.-H."/>
        </authorList>
    </citation>
    <scope>NUCLEOTIDE SEQUENCE [LARGE SCALE GENOMIC DNA]</scope>
    <source>
        <strain evidence="10 11">DSM 23020</strain>
    </source>
</reference>
<dbReference type="EMBL" id="CP076607">
    <property type="protein sequence ID" value="QWU18364.1"/>
    <property type="molecule type" value="Genomic_DNA"/>
</dbReference>
<evidence type="ECO:0000256" key="2">
    <source>
        <dbReference type="ARBA" id="ARBA00004370"/>
    </source>
</evidence>
<organism evidence="10 11">
    <name type="scientific">Paenibacillus sophorae</name>
    <dbReference type="NCBI Taxonomy" id="1333845"/>
    <lineage>
        <taxon>Bacteria</taxon>
        <taxon>Bacillati</taxon>
        <taxon>Bacillota</taxon>
        <taxon>Bacilli</taxon>
        <taxon>Bacillales</taxon>
        <taxon>Paenibacillaceae</taxon>
        <taxon>Paenibacillus</taxon>
    </lineage>
</organism>
<evidence type="ECO:0000256" key="5">
    <source>
        <dbReference type="ARBA" id="ARBA00022741"/>
    </source>
</evidence>
<dbReference type="InterPro" id="IPR050351">
    <property type="entry name" value="BphY/WalK/GraS-like"/>
</dbReference>
<evidence type="ECO:0000256" key="4">
    <source>
        <dbReference type="ARBA" id="ARBA00022679"/>
    </source>
</evidence>
<evidence type="ECO:0000313" key="10">
    <source>
        <dbReference type="EMBL" id="QWU18364.1"/>
    </source>
</evidence>
<keyword evidence="6" id="KW-0418">Kinase</keyword>
<dbReference type="InterPro" id="IPR003594">
    <property type="entry name" value="HATPase_dom"/>
</dbReference>
<dbReference type="PROSITE" id="PS50109">
    <property type="entry name" value="HIS_KIN"/>
    <property type="match status" value="1"/>
</dbReference>
<evidence type="ECO:0000259" key="9">
    <source>
        <dbReference type="PROSITE" id="PS50109"/>
    </source>
</evidence>
<dbReference type="Pfam" id="PF02518">
    <property type="entry name" value="HATPase_c"/>
    <property type="match status" value="1"/>
</dbReference>
<evidence type="ECO:0000256" key="3">
    <source>
        <dbReference type="ARBA" id="ARBA00012438"/>
    </source>
</evidence>
<comment type="catalytic activity">
    <reaction evidence="1">
        <text>ATP + protein L-histidine = ADP + protein N-phospho-L-histidine.</text>
        <dbReference type="EC" id="2.7.13.3"/>
    </reaction>
</comment>
<keyword evidence="8" id="KW-0902">Two-component regulatory system</keyword>
<sequence length="73" mass="7557">MVCADDGRGFKPGEEVKVFDRFYTGEQCGTGIGLAIAKVVIEGHGGGIKAMNAPDGGAVFNVKLELDSRSGLV</sequence>
<accession>A0ABX8HJK3</accession>
<dbReference type="Gene3D" id="3.30.565.10">
    <property type="entry name" value="Histidine kinase-like ATPase, C-terminal domain"/>
    <property type="match status" value="1"/>
</dbReference>
<dbReference type="EC" id="2.7.13.3" evidence="3"/>
<comment type="subcellular location">
    <subcellularLocation>
        <location evidence="2">Membrane</location>
    </subcellularLocation>
</comment>
<dbReference type="InterPro" id="IPR004358">
    <property type="entry name" value="Sig_transdc_His_kin-like_C"/>
</dbReference>
<dbReference type="PRINTS" id="PR00344">
    <property type="entry name" value="BCTRLSENSOR"/>
</dbReference>
<keyword evidence="5" id="KW-0547">Nucleotide-binding</keyword>
<dbReference type="PANTHER" id="PTHR42878">
    <property type="entry name" value="TWO-COMPONENT HISTIDINE KINASE"/>
    <property type="match status" value="1"/>
</dbReference>
<evidence type="ECO:0000256" key="7">
    <source>
        <dbReference type="ARBA" id="ARBA00022840"/>
    </source>
</evidence>
<keyword evidence="4" id="KW-0808">Transferase</keyword>
<dbReference type="InterPro" id="IPR005467">
    <property type="entry name" value="His_kinase_dom"/>
</dbReference>
<feature type="domain" description="Histidine kinase" evidence="9">
    <location>
        <begin position="1"/>
        <end position="68"/>
    </location>
</feature>
<dbReference type="RefSeq" id="WP_090834629.1">
    <property type="nucleotide sequence ID" value="NZ_CP076607.1"/>
</dbReference>
<dbReference type="PANTHER" id="PTHR42878:SF7">
    <property type="entry name" value="SENSOR HISTIDINE KINASE GLRK"/>
    <property type="match status" value="1"/>
</dbReference>
<name>A0ABX8HJK3_9BACL</name>
<proteinExistence type="predicted"/>
<gene>
    <name evidence="10" type="ORF">KP014_15075</name>
</gene>
<dbReference type="SUPFAM" id="SSF55874">
    <property type="entry name" value="ATPase domain of HSP90 chaperone/DNA topoisomerase II/histidine kinase"/>
    <property type="match status" value="1"/>
</dbReference>
<evidence type="ECO:0000256" key="1">
    <source>
        <dbReference type="ARBA" id="ARBA00000085"/>
    </source>
</evidence>